<feature type="compositionally biased region" description="Low complexity" evidence="6">
    <location>
        <begin position="256"/>
        <end position="275"/>
    </location>
</feature>
<evidence type="ECO:0000313" key="10">
    <source>
        <dbReference type="Proteomes" id="UP000186922"/>
    </source>
</evidence>
<comment type="caution">
    <text evidence="9">The sequence shown here is derived from an EMBL/GenBank/DDBJ whole genome shotgun (WGS) entry which is preliminary data.</text>
</comment>
<dbReference type="PROSITE" id="PS50940">
    <property type="entry name" value="CHIT_BIND_II"/>
    <property type="match status" value="3"/>
</dbReference>
<protein>
    <recommendedName>
        <fullName evidence="8">Chitin-binding type-2 domain-containing protein</fullName>
    </recommendedName>
</protein>
<dbReference type="AlphaFoldDB" id="A0A1D1UFV4"/>
<evidence type="ECO:0000256" key="4">
    <source>
        <dbReference type="ARBA" id="ARBA00023157"/>
    </source>
</evidence>
<dbReference type="EMBL" id="BDGG01000001">
    <property type="protein sequence ID" value="GAU87420.1"/>
    <property type="molecule type" value="Genomic_DNA"/>
</dbReference>
<evidence type="ECO:0000256" key="2">
    <source>
        <dbReference type="ARBA" id="ARBA00022729"/>
    </source>
</evidence>
<dbReference type="Pfam" id="PF01607">
    <property type="entry name" value="CBM_14"/>
    <property type="match status" value="3"/>
</dbReference>
<dbReference type="PANTHER" id="PTHR23301">
    <property type="entry name" value="CHITIN BINDING PERITROPHIN-A"/>
    <property type="match status" value="1"/>
</dbReference>
<evidence type="ECO:0000256" key="7">
    <source>
        <dbReference type="SAM" id="SignalP"/>
    </source>
</evidence>
<evidence type="ECO:0000256" key="6">
    <source>
        <dbReference type="SAM" id="MobiDB-lite"/>
    </source>
</evidence>
<dbReference type="GO" id="GO:0005576">
    <property type="term" value="C:extracellular region"/>
    <property type="evidence" value="ECO:0007669"/>
    <property type="project" value="InterPro"/>
</dbReference>
<keyword evidence="10" id="KW-1185">Reference proteome</keyword>
<reference evidence="9 10" key="1">
    <citation type="journal article" date="2016" name="Nat. Commun.">
        <title>Extremotolerant tardigrade genome and improved radiotolerance of human cultured cells by tardigrade-unique protein.</title>
        <authorList>
            <person name="Hashimoto T."/>
            <person name="Horikawa D.D."/>
            <person name="Saito Y."/>
            <person name="Kuwahara H."/>
            <person name="Kozuka-Hata H."/>
            <person name="Shin-I T."/>
            <person name="Minakuchi Y."/>
            <person name="Ohishi K."/>
            <person name="Motoyama A."/>
            <person name="Aizu T."/>
            <person name="Enomoto A."/>
            <person name="Kondo K."/>
            <person name="Tanaka S."/>
            <person name="Hara Y."/>
            <person name="Koshikawa S."/>
            <person name="Sagara H."/>
            <person name="Miura T."/>
            <person name="Yokobori S."/>
            <person name="Miyagawa K."/>
            <person name="Suzuki Y."/>
            <person name="Kubo T."/>
            <person name="Oyama M."/>
            <person name="Kohara Y."/>
            <person name="Fujiyama A."/>
            <person name="Arakawa K."/>
            <person name="Katayama T."/>
            <person name="Toyoda A."/>
            <person name="Kunieda T."/>
        </authorList>
    </citation>
    <scope>NUCLEOTIDE SEQUENCE [LARGE SCALE GENOMIC DNA]</scope>
    <source>
        <strain evidence="9 10">YOKOZUNA-1</strain>
    </source>
</reference>
<feature type="signal peptide" evidence="7">
    <location>
        <begin position="1"/>
        <end position="20"/>
    </location>
</feature>
<dbReference type="InterPro" id="IPR002557">
    <property type="entry name" value="Chitin-bd_dom"/>
</dbReference>
<feature type="domain" description="Chitin-binding type-2" evidence="8">
    <location>
        <begin position="280"/>
        <end position="339"/>
    </location>
</feature>
<dbReference type="InterPro" id="IPR051940">
    <property type="entry name" value="Chitin_bind-dev_reg"/>
</dbReference>
<evidence type="ECO:0000313" key="9">
    <source>
        <dbReference type="EMBL" id="GAU87420.1"/>
    </source>
</evidence>
<feature type="region of interest" description="Disordered" evidence="6">
    <location>
        <begin position="249"/>
        <end position="276"/>
    </location>
</feature>
<dbReference type="InterPro" id="IPR036508">
    <property type="entry name" value="Chitin-bd_dom_sf"/>
</dbReference>
<evidence type="ECO:0000256" key="3">
    <source>
        <dbReference type="ARBA" id="ARBA00022737"/>
    </source>
</evidence>
<name>A0A1D1UFV4_RAMVA</name>
<dbReference type="SUPFAM" id="SSF57625">
    <property type="entry name" value="Invertebrate chitin-binding proteins"/>
    <property type="match status" value="3"/>
</dbReference>
<feature type="chain" id="PRO_5008897197" description="Chitin-binding type-2 domain-containing protein" evidence="7">
    <location>
        <begin position="21"/>
        <end position="375"/>
    </location>
</feature>
<keyword evidence="4" id="KW-1015">Disulfide bond</keyword>
<dbReference type="SMART" id="SM00494">
    <property type="entry name" value="ChtBD2"/>
    <property type="match status" value="3"/>
</dbReference>
<feature type="domain" description="Chitin-binding type-2" evidence="8">
    <location>
        <begin position="58"/>
        <end position="118"/>
    </location>
</feature>
<dbReference type="Gene3D" id="2.170.140.10">
    <property type="entry name" value="Chitin binding domain"/>
    <property type="match status" value="3"/>
</dbReference>
<evidence type="ECO:0000259" key="8">
    <source>
        <dbReference type="PROSITE" id="PS50940"/>
    </source>
</evidence>
<dbReference type="PANTHER" id="PTHR23301:SF0">
    <property type="entry name" value="CHITIN-BINDING TYPE-2 DOMAIN-CONTAINING PROTEIN-RELATED"/>
    <property type="match status" value="1"/>
</dbReference>
<keyword evidence="3" id="KW-0677">Repeat</keyword>
<evidence type="ECO:0000256" key="5">
    <source>
        <dbReference type="ARBA" id="ARBA00023180"/>
    </source>
</evidence>
<accession>A0A1D1UFV4</accession>
<organism evidence="9 10">
    <name type="scientific">Ramazzottius varieornatus</name>
    <name type="common">Water bear</name>
    <name type="synonym">Tardigrade</name>
    <dbReference type="NCBI Taxonomy" id="947166"/>
    <lineage>
        <taxon>Eukaryota</taxon>
        <taxon>Metazoa</taxon>
        <taxon>Ecdysozoa</taxon>
        <taxon>Tardigrada</taxon>
        <taxon>Eutardigrada</taxon>
        <taxon>Parachela</taxon>
        <taxon>Hypsibioidea</taxon>
        <taxon>Ramazzottiidae</taxon>
        <taxon>Ramazzottius</taxon>
    </lineage>
</organism>
<keyword evidence="5" id="KW-0325">Glycoprotein</keyword>
<gene>
    <name evidence="9" type="primary">RvY_00262</name>
    <name evidence="9" type="synonym">RvY_00262.1</name>
    <name evidence="9" type="ORF">RvY_00262-1</name>
</gene>
<dbReference type="OrthoDB" id="6020543at2759"/>
<keyword evidence="1" id="KW-0147">Chitin-binding</keyword>
<evidence type="ECO:0000256" key="1">
    <source>
        <dbReference type="ARBA" id="ARBA00022669"/>
    </source>
</evidence>
<keyword evidence="2 7" id="KW-0732">Signal</keyword>
<feature type="domain" description="Chitin-binding type-2" evidence="8">
    <location>
        <begin position="167"/>
        <end position="222"/>
    </location>
</feature>
<dbReference type="Proteomes" id="UP000186922">
    <property type="component" value="Unassembled WGS sequence"/>
</dbReference>
<proteinExistence type="predicted"/>
<dbReference type="GO" id="GO:0008061">
    <property type="term" value="F:chitin binding"/>
    <property type="evidence" value="ECO:0007669"/>
    <property type="project" value="UniProtKB-KW"/>
</dbReference>
<sequence length="375" mass="41370">MGFLSVWIVLLLGFSSLAESVTVSIGNLAANSRCLQSLKQHGTPDATFTAKFVDKHCPELCRNTSGHFSTGQFAHPWDCKSFINCYQDEAWIGFCQTGLNFNENKKQCDWPKNANCTPKPVPTDTERPMFVVVATTPVSPALADLPRNTCKATDPNFNTYEDLGHRPDLCTSGSGLYPAPDCRFYIRCNDTRAMAAKCPAGFLFDTTKRQCDWPHKIESCSQLCQENYVPPTKSTTTSPVMTTTVHPASSAPLIQSTSTTTTTTTTATTSKSTSTLPPRDPLCKNVSGNFEYQNDCTKYVSCKDWHAILHDCPKGLVFVAAKGWCNWTWMLPEQHRCYKAFDNGSGDCPFYRGENDTAPLPAVASTAVKPIPMIY</sequence>